<evidence type="ECO:0000313" key="8">
    <source>
        <dbReference type="EMBL" id="GES11533.1"/>
    </source>
</evidence>
<feature type="domain" description="Thiamine pyrophosphate enzyme TPP-binding" evidence="6">
    <location>
        <begin position="383"/>
        <end position="528"/>
    </location>
</feature>
<dbReference type="Pfam" id="PF00205">
    <property type="entry name" value="TPP_enzyme_M"/>
    <property type="match status" value="1"/>
</dbReference>
<evidence type="ECO:0000256" key="3">
    <source>
        <dbReference type="ARBA" id="ARBA00023052"/>
    </source>
</evidence>
<feature type="domain" description="Thiamine pyrophosphate enzyme central" evidence="5">
    <location>
        <begin position="186"/>
        <end position="317"/>
    </location>
</feature>
<dbReference type="InterPro" id="IPR000399">
    <property type="entry name" value="TPP-bd_CS"/>
</dbReference>
<dbReference type="PANTHER" id="PTHR18968:SF13">
    <property type="entry name" value="ACETOLACTATE SYNTHASE CATALYTIC SUBUNIT, MITOCHONDRIAL"/>
    <property type="match status" value="1"/>
</dbReference>
<dbReference type="GO" id="GO:0009097">
    <property type="term" value="P:isoleucine biosynthetic process"/>
    <property type="evidence" value="ECO:0007669"/>
    <property type="project" value="TreeGrafter"/>
</dbReference>
<dbReference type="InterPro" id="IPR012000">
    <property type="entry name" value="Thiamin_PyroP_enz_cen_dom"/>
</dbReference>
<comment type="caution">
    <text evidence="8">The sequence shown here is derived from an EMBL/GenBank/DDBJ whole genome shotgun (WGS) entry which is preliminary data.</text>
</comment>
<dbReference type="RefSeq" id="WP_155356892.1">
    <property type="nucleotide sequence ID" value="NZ_BAAAHL010000068.1"/>
</dbReference>
<dbReference type="EMBL" id="BLAE01000030">
    <property type="protein sequence ID" value="GES11533.1"/>
    <property type="molecule type" value="Genomic_DNA"/>
</dbReference>
<dbReference type="PANTHER" id="PTHR18968">
    <property type="entry name" value="THIAMINE PYROPHOSPHATE ENZYMES"/>
    <property type="match status" value="1"/>
</dbReference>
<dbReference type="GO" id="GO:0000287">
    <property type="term" value="F:magnesium ion binding"/>
    <property type="evidence" value="ECO:0007669"/>
    <property type="project" value="InterPro"/>
</dbReference>
<dbReference type="InterPro" id="IPR011766">
    <property type="entry name" value="TPP_enzyme_TPP-bd"/>
</dbReference>
<evidence type="ECO:0000259" key="5">
    <source>
        <dbReference type="Pfam" id="PF00205"/>
    </source>
</evidence>
<dbReference type="GO" id="GO:0003984">
    <property type="term" value="F:acetolactate synthase activity"/>
    <property type="evidence" value="ECO:0007669"/>
    <property type="project" value="TreeGrafter"/>
</dbReference>
<dbReference type="Gene3D" id="3.40.50.1220">
    <property type="entry name" value="TPP-binding domain"/>
    <property type="match status" value="1"/>
</dbReference>
<protein>
    <submittedName>
        <fullName evidence="8">Acetolactate synthase</fullName>
    </submittedName>
</protein>
<proteinExistence type="inferred from homology"/>
<keyword evidence="9" id="KW-1185">Reference proteome</keyword>
<accession>A0A5M3WYJ7</accession>
<dbReference type="InterPro" id="IPR045229">
    <property type="entry name" value="TPP_enz"/>
</dbReference>
<feature type="domain" description="Thiamine pyrophosphate enzyme N-terminal TPP-binding" evidence="7">
    <location>
        <begin position="4"/>
        <end position="109"/>
    </location>
</feature>
<dbReference type="GO" id="GO:0030976">
    <property type="term" value="F:thiamine pyrophosphate binding"/>
    <property type="evidence" value="ECO:0007669"/>
    <property type="project" value="InterPro"/>
</dbReference>
<dbReference type="Gene3D" id="3.40.50.970">
    <property type="match status" value="2"/>
</dbReference>
<gene>
    <name evidence="8" type="ORF">Amac_051300</name>
</gene>
<dbReference type="Proteomes" id="UP000331127">
    <property type="component" value="Unassembled WGS sequence"/>
</dbReference>
<dbReference type="AlphaFoldDB" id="A0A5M3WYJ7"/>
<dbReference type="GO" id="GO:0009099">
    <property type="term" value="P:L-valine biosynthetic process"/>
    <property type="evidence" value="ECO:0007669"/>
    <property type="project" value="TreeGrafter"/>
</dbReference>
<comment type="cofactor">
    <cofactor evidence="1">
        <name>thiamine diphosphate</name>
        <dbReference type="ChEBI" id="CHEBI:58937"/>
    </cofactor>
</comment>
<comment type="similarity">
    <text evidence="2 4">Belongs to the TPP enzyme family.</text>
</comment>
<dbReference type="CDD" id="cd00568">
    <property type="entry name" value="TPP_enzymes"/>
    <property type="match status" value="1"/>
</dbReference>
<reference evidence="8 9" key="1">
    <citation type="submission" date="2019-10" db="EMBL/GenBank/DDBJ databases">
        <title>Whole genome shotgun sequence of Acrocarpospora macrocephala NBRC 16266.</title>
        <authorList>
            <person name="Ichikawa N."/>
            <person name="Kimura A."/>
            <person name="Kitahashi Y."/>
            <person name="Komaki H."/>
            <person name="Oguchi A."/>
        </authorList>
    </citation>
    <scope>NUCLEOTIDE SEQUENCE [LARGE SCALE GENOMIC DNA]</scope>
    <source>
        <strain evidence="8 9">NBRC 16266</strain>
    </source>
</reference>
<dbReference type="PROSITE" id="PS00187">
    <property type="entry name" value="TPP_ENZYMES"/>
    <property type="match status" value="1"/>
</dbReference>
<dbReference type="InterPro" id="IPR029061">
    <property type="entry name" value="THDP-binding"/>
</dbReference>
<dbReference type="Pfam" id="PF02776">
    <property type="entry name" value="TPP_enzyme_N"/>
    <property type="match status" value="1"/>
</dbReference>
<keyword evidence="3 4" id="KW-0786">Thiamine pyrophosphate</keyword>
<evidence type="ECO:0000256" key="2">
    <source>
        <dbReference type="ARBA" id="ARBA00007812"/>
    </source>
</evidence>
<dbReference type="GO" id="GO:0005948">
    <property type="term" value="C:acetolactate synthase complex"/>
    <property type="evidence" value="ECO:0007669"/>
    <property type="project" value="TreeGrafter"/>
</dbReference>
<evidence type="ECO:0000256" key="1">
    <source>
        <dbReference type="ARBA" id="ARBA00001964"/>
    </source>
</evidence>
<dbReference type="SUPFAM" id="SSF52467">
    <property type="entry name" value="DHS-like NAD/FAD-binding domain"/>
    <property type="match status" value="1"/>
</dbReference>
<dbReference type="InterPro" id="IPR012001">
    <property type="entry name" value="Thiamin_PyroP_enz_TPP-bd_dom"/>
</dbReference>
<dbReference type="InterPro" id="IPR029035">
    <property type="entry name" value="DHS-like_NAD/FAD-binding_dom"/>
</dbReference>
<sequence length="540" mass="56925">MLFHEAIARALADQGVTTVFGVLGDANLYMMDSFERAAGGRYLSCSNEAGAVLAANGYARTSGGLGVATVTHGPALTNTVTALVESVKDHTPILLIAGDTAVVDRENFQNISQRDVVLPTGAGFEQVRSPETVVEDLAVAIRRALLERRPIVLNVPVEFQWREAAYRTVAPKYVEPQAVAPAEAALDAAVGIIANADRPVVLAGQGAATPQARAALLRLAQRVGAPVATTLRGKDLFRGERFDLGICGTLAHEVALDAIARSDCLIAFGASLNKWTTAEGSLLAGKQVVHVDLDRDAINRFSPVAEGVVGDAATVADTIVGWLDEAGVKATGFASAELAKRLADRRDDAFADRSTGETVDIRTAMLRIERAFPADRNLVFDGGRFIFSAFTLLHCPEPAAYVHTVNFGSIGLGMGNAIGACFGAPGRPTLLVTGDGGFMLGGLAEFATAVRHGADLVVALFNDSAYGAEHVQFRGRNLDPAISTFQWPEFGAVATALGGRGFTVRNLPQLDEALAAIETRDRPILIDIKIDPDQVPAPGH</sequence>
<dbReference type="Pfam" id="PF02775">
    <property type="entry name" value="TPP_enzyme_C"/>
    <property type="match status" value="1"/>
</dbReference>
<evidence type="ECO:0000313" key="9">
    <source>
        <dbReference type="Proteomes" id="UP000331127"/>
    </source>
</evidence>
<dbReference type="SUPFAM" id="SSF52518">
    <property type="entry name" value="Thiamin diphosphate-binding fold (THDP-binding)"/>
    <property type="match status" value="2"/>
</dbReference>
<evidence type="ECO:0000256" key="4">
    <source>
        <dbReference type="RuleBase" id="RU362132"/>
    </source>
</evidence>
<evidence type="ECO:0000259" key="7">
    <source>
        <dbReference type="Pfam" id="PF02776"/>
    </source>
</evidence>
<organism evidence="8 9">
    <name type="scientific">Acrocarpospora macrocephala</name>
    <dbReference type="NCBI Taxonomy" id="150177"/>
    <lineage>
        <taxon>Bacteria</taxon>
        <taxon>Bacillati</taxon>
        <taxon>Actinomycetota</taxon>
        <taxon>Actinomycetes</taxon>
        <taxon>Streptosporangiales</taxon>
        <taxon>Streptosporangiaceae</taxon>
        <taxon>Acrocarpospora</taxon>
    </lineage>
</organism>
<dbReference type="GO" id="GO:0050660">
    <property type="term" value="F:flavin adenine dinucleotide binding"/>
    <property type="evidence" value="ECO:0007669"/>
    <property type="project" value="TreeGrafter"/>
</dbReference>
<name>A0A5M3WYJ7_9ACTN</name>
<dbReference type="CDD" id="cd07035">
    <property type="entry name" value="TPP_PYR_POX_like"/>
    <property type="match status" value="1"/>
</dbReference>
<evidence type="ECO:0000259" key="6">
    <source>
        <dbReference type="Pfam" id="PF02775"/>
    </source>
</evidence>
<dbReference type="OrthoDB" id="3203527at2"/>